<dbReference type="Gene3D" id="3.40.1160.10">
    <property type="entry name" value="Acetylglutamate kinase-like"/>
    <property type="match status" value="1"/>
</dbReference>
<dbReference type="SUPFAM" id="SSF55021">
    <property type="entry name" value="ACT-like"/>
    <property type="match status" value="2"/>
</dbReference>
<dbReference type="PANTHER" id="PTHR21499:SF59">
    <property type="entry name" value="ASPARTOKINASE"/>
    <property type="match status" value="1"/>
</dbReference>
<dbReference type="GO" id="GO:0009090">
    <property type="term" value="P:homoserine biosynthetic process"/>
    <property type="evidence" value="ECO:0007669"/>
    <property type="project" value="TreeGrafter"/>
</dbReference>
<dbReference type="AlphaFoldDB" id="A0A0A1T0W7"/>
<dbReference type="EMBL" id="CDHN01000002">
    <property type="protein sequence ID" value="CEJ87148.1"/>
    <property type="molecule type" value="Genomic_DNA"/>
</dbReference>
<evidence type="ECO:0000256" key="5">
    <source>
        <dbReference type="ARBA" id="ARBA00022840"/>
    </source>
</evidence>
<dbReference type="HOGENOM" id="CLU_009116_6_4_1"/>
<feature type="domain" description="Aspartate/glutamate/uridylate kinase" evidence="7">
    <location>
        <begin position="20"/>
        <end position="316"/>
    </location>
</feature>
<dbReference type="InterPro" id="IPR045865">
    <property type="entry name" value="ACT-like_dom_sf"/>
</dbReference>
<comment type="similarity">
    <text evidence="1 6">Belongs to the aspartokinase family.</text>
</comment>
<dbReference type="InterPro" id="IPR036393">
    <property type="entry name" value="AceGlu_kinase-like_sf"/>
</dbReference>
<keyword evidence="2 6" id="KW-0808">Transferase</keyword>
<dbReference type="OrthoDB" id="4323675at2759"/>
<evidence type="ECO:0000256" key="4">
    <source>
        <dbReference type="ARBA" id="ARBA00022777"/>
    </source>
</evidence>
<dbReference type="Pfam" id="PF22468">
    <property type="entry name" value="ACT_9"/>
    <property type="match status" value="1"/>
</dbReference>
<dbReference type="EC" id="2.7.2.4" evidence="6"/>
<evidence type="ECO:0000313" key="10">
    <source>
        <dbReference type="Proteomes" id="UP000039046"/>
    </source>
</evidence>
<proteinExistence type="inferred from homology"/>
<evidence type="ECO:0000256" key="3">
    <source>
        <dbReference type="ARBA" id="ARBA00022741"/>
    </source>
</evidence>
<dbReference type="Pfam" id="PF00696">
    <property type="entry name" value="AA_kinase"/>
    <property type="match status" value="1"/>
</dbReference>
<evidence type="ECO:0000259" key="7">
    <source>
        <dbReference type="Pfam" id="PF00696"/>
    </source>
</evidence>
<reference evidence="9 10" key="1">
    <citation type="journal article" date="2015" name="Genome Announc.">
        <title>Draft Genome Sequence and Gene Annotation of the Entomopathogenic Fungus Verticillium hemipterigenum.</title>
        <authorList>
            <person name="Horn F."/>
            <person name="Habel A."/>
            <person name="Scharf D.H."/>
            <person name="Dworschak J."/>
            <person name="Brakhage A.A."/>
            <person name="Guthke R."/>
            <person name="Hertweck C."/>
            <person name="Linde J."/>
        </authorList>
    </citation>
    <scope>NUCLEOTIDE SEQUENCE [LARGE SCALE GENOMIC DNA]</scope>
</reference>
<organism evidence="9 10">
    <name type="scientific">[Torrubiella] hemipterigena</name>
    <dbReference type="NCBI Taxonomy" id="1531966"/>
    <lineage>
        <taxon>Eukaryota</taxon>
        <taxon>Fungi</taxon>
        <taxon>Dikarya</taxon>
        <taxon>Ascomycota</taxon>
        <taxon>Pezizomycotina</taxon>
        <taxon>Sordariomycetes</taxon>
        <taxon>Hypocreomycetidae</taxon>
        <taxon>Hypocreales</taxon>
        <taxon>Clavicipitaceae</taxon>
        <taxon>Clavicipitaceae incertae sedis</taxon>
        <taxon>'Torrubiella' clade</taxon>
    </lineage>
</organism>
<dbReference type="Proteomes" id="UP000039046">
    <property type="component" value="Unassembled WGS sequence"/>
</dbReference>
<dbReference type="PANTHER" id="PTHR21499">
    <property type="entry name" value="ASPARTATE KINASE"/>
    <property type="match status" value="1"/>
</dbReference>
<feature type="domain" description="Aspartokinase ACT" evidence="8">
    <location>
        <begin position="450"/>
        <end position="509"/>
    </location>
</feature>
<name>A0A0A1T0W7_9HYPO</name>
<dbReference type="PROSITE" id="PS00324">
    <property type="entry name" value="ASPARTOKINASE"/>
    <property type="match status" value="1"/>
</dbReference>
<dbReference type="CDD" id="cd04892">
    <property type="entry name" value="ACT_AK-like_2"/>
    <property type="match status" value="1"/>
</dbReference>
<dbReference type="GO" id="GO:0005829">
    <property type="term" value="C:cytosol"/>
    <property type="evidence" value="ECO:0007669"/>
    <property type="project" value="TreeGrafter"/>
</dbReference>
<evidence type="ECO:0000256" key="6">
    <source>
        <dbReference type="RuleBase" id="RU003448"/>
    </source>
</evidence>
<dbReference type="InterPro" id="IPR018042">
    <property type="entry name" value="Aspartate_kinase_CS"/>
</dbReference>
<keyword evidence="4 6" id="KW-0418">Kinase</keyword>
<evidence type="ECO:0000259" key="8">
    <source>
        <dbReference type="Pfam" id="PF22468"/>
    </source>
</evidence>
<dbReference type="SUPFAM" id="SSF53633">
    <property type="entry name" value="Carbamate kinase-like"/>
    <property type="match status" value="1"/>
</dbReference>
<dbReference type="InterPro" id="IPR001341">
    <property type="entry name" value="Asp_kinase"/>
</dbReference>
<protein>
    <recommendedName>
        <fullName evidence="6">Aspartokinase</fullName>
        <ecNumber evidence="6">2.7.2.4</ecNumber>
    </recommendedName>
</protein>
<dbReference type="InterPro" id="IPR001048">
    <property type="entry name" value="Asp/Glu/Uridylate_kinase"/>
</dbReference>
<dbReference type="Gene3D" id="3.30.2130.10">
    <property type="entry name" value="VC0802-like"/>
    <property type="match status" value="1"/>
</dbReference>
<gene>
    <name evidence="9" type="ORF">VHEMI04320</name>
</gene>
<evidence type="ECO:0000256" key="2">
    <source>
        <dbReference type="ARBA" id="ARBA00022679"/>
    </source>
</evidence>
<keyword evidence="3" id="KW-0547">Nucleotide-binding</keyword>
<keyword evidence="10" id="KW-1185">Reference proteome</keyword>
<keyword evidence="5" id="KW-0067">ATP-binding</keyword>
<evidence type="ECO:0000313" key="9">
    <source>
        <dbReference type="EMBL" id="CEJ87148.1"/>
    </source>
</evidence>
<dbReference type="NCBIfam" id="TIGR00657">
    <property type="entry name" value="asp_kinases"/>
    <property type="match status" value="1"/>
</dbReference>
<dbReference type="GO" id="GO:0004072">
    <property type="term" value="F:aspartate kinase activity"/>
    <property type="evidence" value="ECO:0007669"/>
    <property type="project" value="UniProtKB-EC"/>
</dbReference>
<sequence length="524" mass="55962">MTIPQRLSNRHLDAGSAVPWVVQKYGGTSIGKYASKIANDIIRISLQRNRVAVVCSACSAASKAEGTTTQLLQLYTTFNEARIACHDRSIILGATNKRLGALVEDHLVAASRFIRNPAIRRSLADRLRFETQKTLASLADALATNHYSDVRVKDQIISVGEKLGCLLMCGVLEDAGVDTEYVDLSSAVAQTASQVDDKFFAKLTAAIAARLVKCGDRVPVITGFFGQTPTSLLDGEVGRGYTDLCATLCAISLGADELQIWKEVDGILTADPFKVPGAQPIECMTLGDVAALTLNGAEVVHAAAIQQLIKSRLPILLRIKNVTDPDHLGTVIIPDVEGDDSDSDYHPSGTCTPCRDEHVGGGCCAAITVKDHICALSLQCDGHASPIRLLNSVLGVLDKHSINISSISTSAGEVNMALCLNESQLASFGRAKEQLSVHGQLTVLQDSAIITLIGTRAGSMSQVTSQMLSILSEENIHFKMISQQPGHRCISCVIQSLDIPRAINTLHARLCLPSDPAGHLTRLS</sequence>
<accession>A0A0A1T0W7</accession>
<dbReference type="GO" id="GO:0005524">
    <property type="term" value="F:ATP binding"/>
    <property type="evidence" value="ECO:0007669"/>
    <property type="project" value="UniProtKB-KW"/>
</dbReference>
<comment type="catalytic activity">
    <reaction evidence="6">
        <text>L-aspartate + ATP = 4-phospho-L-aspartate + ADP</text>
        <dbReference type="Rhea" id="RHEA:23776"/>
        <dbReference type="ChEBI" id="CHEBI:29991"/>
        <dbReference type="ChEBI" id="CHEBI:30616"/>
        <dbReference type="ChEBI" id="CHEBI:57535"/>
        <dbReference type="ChEBI" id="CHEBI:456216"/>
        <dbReference type="EC" id="2.7.2.4"/>
    </reaction>
</comment>
<dbReference type="InterPro" id="IPR054352">
    <property type="entry name" value="ACT_Aspartokinase"/>
</dbReference>
<dbReference type="GO" id="GO:0009089">
    <property type="term" value="P:lysine biosynthetic process via diaminopimelate"/>
    <property type="evidence" value="ECO:0007669"/>
    <property type="project" value="TreeGrafter"/>
</dbReference>
<evidence type="ECO:0000256" key="1">
    <source>
        <dbReference type="ARBA" id="ARBA00010122"/>
    </source>
</evidence>
<dbReference type="STRING" id="1531966.A0A0A1T0W7"/>